<feature type="region of interest" description="Disordered" evidence="1">
    <location>
        <begin position="1"/>
        <end position="24"/>
    </location>
</feature>
<dbReference type="AlphaFoldDB" id="A0AAD4MKV8"/>
<keyword evidence="3" id="KW-1185">Reference proteome</keyword>
<sequence length="151" mass="15416">MRSRGDDAELEGTQAAVGIEGLPGENAGTDQAALAARQLAQIAGRDQLAGGIREEAGRTDARARIAGGDALVLQIVGADHEMAAAIGELDAGRSFKQVFLGIAARGNTGLRAELEALLVIVQQDVDDAGDCPRSIGPDAPPVTTSICLTSE</sequence>
<evidence type="ECO:0000256" key="1">
    <source>
        <dbReference type="SAM" id="MobiDB-lite"/>
    </source>
</evidence>
<gene>
    <name evidence="2" type="ORF">DdX_20389</name>
</gene>
<organism evidence="2 3">
    <name type="scientific">Ditylenchus destructor</name>
    <dbReference type="NCBI Taxonomy" id="166010"/>
    <lineage>
        <taxon>Eukaryota</taxon>
        <taxon>Metazoa</taxon>
        <taxon>Ecdysozoa</taxon>
        <taxon>Nematoda</taxon>
        <taxon>Chromadorea</taxon>
        <taxon>Rhabditida</taxon>
        <taxon>Tylenchina</taxon>
        <taxon>Tylenchomorpha</taxon>
        <taxon>Sphaerularioidea</taxon>
        <taxon>Anguinidae</taxon>
        <taxon>Anguininae</taxon>
        <taxon>Ditylenchus</taxon>
    </lineage>
</organism>
<dbReference type="EMBL" id="JAKKPZ010000571">
    <property type="protein sequence ID" value="KAI1693921.1"/>
    <property type="molecule type" value="Genomic_DNA"/>
</dbReference>
<reference evidence="2" key="1">
    <citation type="submission" date="2022-01" db="EMBL/GenBank/DDBJ databases">
        <title>Genome Sequence Resource for Two Populations of Ditylenchus destructor, the Migratory Endoparasitic Phytonematode.</title>
        <authorList>
            <person name="Zhang H."/>
            <person name="Lin R."/>
            <person name="Xie B."/>
        </authorList>
    </citation>
    <scope>NUCLEOTIDE SEQUENCE</scope>
    <source>
        <strain evidence="2">BazhouSP</strain>
    </source>
</reference>
<evidence type="ECO:0000313" key="2">
    <source>
        <dbReference type="EMBL" id="KAI1693921.1"/>
    </source>
</evidence>
<protein>
    <submittedName>
        <fullName evidence="2">Uncharacterized protein</fullName>
    </submittedName>
</protein>
<accession>A0AAD4MKV8</accession>
<dbReference type="Proteomes" id="UP001201812">
    <property type="component" value="Unassembled WGS sequence"/>
</dbReference>
<comment type="caution">
    <text evidence="2">The sequence shown here is derived from an EMBL/GenBank/DDBJ whole genome shotgun (WGS) entry which is preliminary data.</text>
</comment>
<evidence type="ECO:0000313" key="3">
    <source>
        <dbReference type="Proteomes" id="UP001201812"/>
    </source>
</evidence>
<proteinExistence type="predicted"/>
<name>A0AAD4MKV8_9BILA</name>